<accession>A0AAV6S3R3</accession>
<dbReference type="AlphaFoldDB" id="A0AAV6S3R3"/>
<name>A0AAV6S3R3_SOLSE</name>
<sequence length="142" mass="16201">MERPACGFLRPRQRFSGSPVKTQNSTTTWQHLEMGIMAGCTILPLPFTIAVELTIRGSGRRKVWEWPRSSTNLVVQLRNHAPEDCCRSSRKNIKRALIEVKPSTSRRISIVKVEVKSEQFHFGEPPIPTVLEKPIKRLCCCM</sequence>
<comment type="caution">
    <text evidence="1">The sequence shown here is derived from an EMBL/GenBank/DDBJ whole genome shotgun (WGS) entry which is preliminary data.</text>
</comment>
<evidence type="ECO:0000313" key="1">
    <source>
        <dbReference type="EMBL" id="KAG7512031.1"/>
    </source>
</evidence>
<proteinExistence type="predicted"/>
<gene>
    <name evidence="1" type="ORF">JOB18_017533</name>
</gene>
<keyword evidence="2" id="KW-1185">Reference proteome</keyword>
<dbReference type="Proteomes" id="UP000693946">
    <property type="component" value="Linkage Group LG15"/>
</dbReference>
<dbReference type="EMBL" id="JAGKHQ010000007">
    <property type="protein sequence ID" value="KAG7512031.1"/>
    <property type="molecule type" value="Genomic_DNA"/>
</dbReference>
<reference evidence="1 2" key="1">
    <citation type="journal article" date="2021" name="Sci. Rep.">
        <title>Chromosome anchoring in Senegalese sole (Solea senegalensis) reveals sex-associated markers and genome rearrangements in flatfish.</title>
        <authorList>
            <person name="Guerrero-Cozar I."/>
            <person name="Gomez-Garrido J."/>
            <person name="Berbel C."/>
            <person name="Martinez-Blanch J.F."/>
            <person name="Alioto T."/>
            <person name="Claros M.G."/>
            <person name="Gagnaire P.A."/>
            <person name="Manchado M."/>
        </authorList>
    </citation>
    <scope>NUCLEOTIDE SEQUENCE [LARGE SCALE GENOMIC DNA]</scope>
    <source>
        <strain evidence="1">Sse05_10M</strain>
    </source>
</reference>
<organism evidence="1 2">
    <name type="scientific">Solea senegalensis</name>
    <name type="common">Senegalese sole</name>
    <dbReference type="NCBI Taxonomy" id="28829"/>
    <lineage>
        <taxon>Eukaryota</taxon>
        <taxon>Metazoa</taxon>
        <taxon>Chordata</taxon>
        <taxon>Craniata</taxon>
        <taxon>Vertebrata</taxon>
        <taxon>Euteleostomi</taxon>
        <taxon>Actinopterygii</taxon>
        <taxon>Neopterygii</taxon>
        <taxon>Teleostei</taxon>
        <taxon>Neoteleostei</taxon>
        <taxon>Acanthomorphata</taxon>
        <taxon>Carangaria</taxon>
        <taxon>Pleuronectiformes</taxon>
        <taxon>Pleuronectoidei</taxon>
        <taxon>Soleidae</taxon>
        <taxon>Solea</taxon>
    </lineage>
</organism>
<evidence type="ECO:0000313" key="2">
    <source>
        <dbReference type="Proteomes" id="UP000693946"/>
    </source>
</evidence>
<protein>
    <submittedName>
        <fullName evidence="1">Uncharacterized protein</fullName>
    </submittedName>
</protein>